<name>A0ABX1X9R0_9BACL</name>
<comment type="caution">
    <text evidence="1">The sequence shown here is derived from an EMBL/GenBank/DDBJ whole genome shotgun (WGS) entry which is preliminary data.</text>
</comment>
<accession>A0ABX1X9R0</accession>
<sequence>MNNNHFAFVTPQGINYQGELFTCSLAIKEKWYAHPGSNNCFLAIPLVGFDESGQLILKIGSEDVIARKVDVDIKLKESELIQYYLTFQELKKKWKEKKLGRLEVKKR</sequence>
<evidence type="ECO:0000313" key="2">
    <source>
        <dbReference type="Proteomes" id="UP000653578"/>
    </source>
</evidence>
<dbReference type="RefSeq" id="WP_171630442.1">
    <property type="nucleotide sequence ID" value="NZ_WHNY01000037.1"/>
</dbReference>
<dbReference type="EMBL" id="WHNY01000037">
    <property type="protein sequence ID" value="NOU64729.1"/>
    <property type="molecule type" value="Genomic_DNA"/>
</dbReference>
<organism evidence="1 2">
    <name type="scientific">Paenibacillus plantarum</name>
    <dbReference type="NCBI Taxonomy" id="2654975"/>
    <lineage>
        <taxon>Bacteria</taxon>
        <taxon>Bacillati</taxon>
        <taxon>Bacillota</taxon>
        <taxon>Bacilli</taxon>
        <taxon>Bacillales</taxon>
        <taxon>Paenibacillaceae</taxon>
        <taxon>Paenibacillus</taxon>
    </lineage>
</organism>
<reference evidence="1 2" key="1">
    <citation type="submission" date="2019-10" db="EMBL/GenBank/DDBJ databases">
        <title>Description of Paenibacillus humi sp. nov.</title>
        <authorList>
            <person name="Carlier A."/>
            <person name="Qi S."/>
        </authorList>
    </citation>
    <scope>NUCLEOTIDE SEQUENCE [LARGE SCALE GENOMIC DNA]</scope>
    <source>
        <strain evidence="1 2">LMG 31461</strain>
    </source>
</reference>
<gene>
    <name evidence="1" type="ORF">GC096_11890</name>
</gene>
<protein>
    <submittedName>
        <fullName evidence="1">Uncharacterized protein</fullName>
    </submittedName>
</protein>
<evidence type="ECO:0000313" key="1">
    <source>
        <dbReference type="EMBL" id="NOU64729.1"/>
    </source>
</evidence>
<keyword evidence="2" id="KW-1185">Reference proteome</keyword>
<dbReference type="Proteomes" id="UP000653578">
    <property type="component" value="Unassembled WGS sequence"/>
</dbReference>
<proteinExistence type="predicted"/>